<evidence type="ECO:0000313" key="2">
    <source>
        <dbReference type="Proteomes" id="UP000823936"/>
    </source>
</evidence>
<dbReference type="SUPFAM" id="SSF56784">
    <property type="entry name" value="HAD-like"/>
    <property type="match status" value="1"/>
</dbReference>
<evidence type="ECO:0000313" key="1">
    <source>
        <dbReference type="EMBL" id="HIV99547.1"/>
    </source>
</evidence>
<comment type="caution">
    <text evidence="1">The sequence shown here is derived from an EMBL/GenBank/DDBJ whole genome shotgun (WGS) entry which is preliminary data.</text>
</comment>
<proteinExistence type="predicted"/>
<dbReference type="PANTHER" id="PTHR43434:SF20">
    <property type="entry name" value="5'-NUCLEOTIDASE"/>
    <property type="match status" value="1"/>
</dbReference>
<dbReference type="EMBL" id="DXHU01000023">
    <property type="protein sequence ID" value="HIV99547.1"/>
    <property type="molecule type" value="Genomic_DNA"/>
</dbReference>
<accession>A0A9D1PVV5</accession>
<reference evidence="1" key="2">
    <citation type="submission" date="2021-04" db="EMBL/GenBank/DDBJ databases">
        <authorList>
            <person name="Gilroy R."/>
        </authorList>
    </citation>
    <scope>NUCLEOTIDE SEQUENCE</scope>
    <source>
        <strain evidence="1">Gambia11-129</strain>
    </source>
</reference>
<dbReference type="InterPro" id="IPR041492">
    <property type="entry name" value="HAD_2"/>
</dbReference>
<sequence length="219" mass="24608">MYRHIIFDLDGTLLDTSKGIFLTANKTASEFSYPECTDISRLSLFVGPPLKTGFELVFDMDEKVIPAAVHRYREIYKEEGIKLYEHYPELSCVLSELKSKGYVLSVSTLKNTEAAREMLSDAFPPDLFSSVEGSSVKECETKSVLIDRCIRDSQIPFSETLMVGDTEGDEKGARESGVAFLAVEWGFGFRNGYAKLSHVDSAQNLYKFITGEDYDDQKN</sequence>
<dbReference type="Gene3D" id="1.10.150.240">
    <property type="entry name" value="Putative phosphatase, domain 2"/>
    <property type="match status" value="1"/>
</dbReference>
<gene>
    <name evidence="1" type="ORF">IAB12_07215</name>
</gene>
<dbReference type="PANTHER" id="PTHR43434">
    <property type="entry name" value="PHOSPHOGLYCOLATE PHOSPHATASE"/>
    <property type="match status" value="1"/>
</dbReference>
<protein>
    <submittedName>
        <fullName evidence="1">HAD hydrolase-like protein</fullName>
    </submittedName>
</protein>
<dbReference type="InterPro" id="IPR023214">
    <property type="entry name" value="HAD_sf"/>
</dbReference>
<dbReference type="Pfam" id="PF13419">
    <property type="entry name" value="HAD_2"/>
    <property type="match status" value="1"/>
</dbReference>
<dbReference type="InterPro" id="IPR036412">
    <property type="entry name" value="HAD-like_sf"/>
</dbReference>
<organism evidence="1 2">
    <name type="scientific">Candidatus Ornithospirochaeta avicola</name>
    <dbReference type="NCBI Taxonomy" id="2840896"/>
    <lineage>
        <taxon>Bacteria</taxon>
        <taxon>Pseudomonadati</taxon>
        <taxon>Spirochaetota</taxon>
        <taxon>Spirochaetia</taxon>
        <taxon>Spirochaetales</taxon>
        <taxon>Spirochaetaceae</taxon>
        <taxon>Spirochaetaceae incertae sedis</taxon>
        <taxon>Candidatus Ornithospirochaeta</taxon>
    </lineage>
</organism>
<dbReference type="AlphaFoldDB" id="A0A9D1PVV5"/>
<dbReference type="GO" id="GO:0004713">
    <property type="term" value="F:protein tyrosine kinase activity"/>
    <property type="evidence" value="ECO:0007669"/>
    <property type="project" value="TreeGrafter"/>
</dbReference>
<reference evidence="1" key="1">
    <citation type="journal article" date="2021" name="PeerJ">
        <title>Extensive microbial diversity within the chicken gut microbiome revealed by metagenomics and culture.</title>
        <authorList>
            <person name="Gilroy R."/>
            <person name="Ravi A."/>
            <person name="Getino M."/>
            <person name="Pursley I."/>
            <person name="Horton D.L."/>
            <person name="Alikhan N.F."/>
            <person name="Baker D."/>
            <person name="Gharbi K."/>
            <person name="Hall N."/>
            <person name="Watson M."/>
            <person name="Adriaenssens E.M."/>
            <person name="Foster-Nyarko E."/>
            <person name="Jarju S."/>
            <person name="Secka A."/>
            <person name="Antonio M."/>
            <person name="Oren A."/>
            <person name="Chaudhuri R.R."/>
            <person name="La Ragione R."/>
            <person name="Hildebrand F."/>
            <person name="Pallen M.J."/>
        </authorList>
    </citation>
    <scope>NUCLEOTIDE SEQUENCE</scope>
    <source>
        <strain evidence="1">Gambia11-129</strain>
    </source>
</reference>
<dbReference type="GO" id="GO:0005829">
    <property type="term" value="C:cytosol"/>
    <property type="evidence" value="ECO:0007669"/>
    <property type="project" value="TreeGrafter"/>
</dbReference>
<dbReference type="GO" id="GO:0016787">
    <property type="term" value="F:hydrolase activity"/>
    <property type="evidence" value="ECO:0007669"/>
    <property type="project" value="UniProtKB-KW"/>
</dbReference>
<dbReference type="Gene3D" id="3.40.50.1000">
    <property type="entry name" value="HAD superfamily/HAD-like"/>
    <property type="match status" value="1"/>
</dbReference>
<name>A0A9D1PVV5_9SPIO</name>
<dbReference type="Proteomes" id="UP000823936">
    <property type="component" value="Unassembled WGS sequence"/>
</dbReference>
<dbReference type="InterPro" id="IPR050155">
    <property type="entry name" value="HAD-like_hydrolase_sf"/>
</dbReference>
<dbReference type="InterPro" id="IPR023198">
    <property type="entry name" value="PGP-like_dom2"/>
</dbReference>
<keyword evidence="1" id="KW-0378">Hydrolase</keyword>